<reference evidence="2" key="1">
    <citation type="submission" date="2020-12" db="EMBL/GenBank/DDBJ databases">
        <title>Prauserella sp. ASG 168, a novel actinomycete isolated from cave rock.</title>
        <authorList>
            <person name="Suriyachadkun C."/>
        </authorList>
    </citation>
    <scope>NUCLEOTIDE SEQUENCE</scope>
    <source>
        <strain evidence="2">ASG 168</strain>
    </source>
</reference>
<comment type="caution">
    <text evidence="2">The sequence shown here is derived from an EMBL/GenBank/DDBJ whole genome shotgun (WGS) entry which is preliminary data.</text>
</comment>
<evidence type="ECO:0008006" key="4">
    <source>
        <dbReference type="Google" id="ProtNLM"/>
    </source>
</evidence>
<protein>
    <recommendedName>
        <fullName evidence="4">WD40 repeat domain-containing protein</fullName>
    </recommendedName>
</protein>
<dbReference type="AlphaFoldDB" id="A0A934V8W1"/>
<feature type="signal peptide" evidence="1">
    <location>
        <begin position="1"/>
        <end position="27"/>
    </location>
</feature>
<organism evidence="2 3">
    <name type="scientific">Prauserella cavernicola</name>
    <dbReference type="NCBI Taxonomy" id="2800127"/>
    <lineage>
        <taxon>Bacteria</taxon>
        <taxon>Bacillati</taxon>
        <taxon>Actinomycetota</taxon>
        <taxon>Actinomycetes</taxon>
        <taxon>Pseudonocardiales</taxon>
        <taxon>Pseudonocardiaceae</taxon>
        <taxon>Prauserella</taxon>
    </lineage>
</organism>
<dbReference type="EMBL" id="JAENJH010000009">
    <property type="protein sequence ID" value="MBK1788203.1"/>
    <property type="molecule type" value="Genomic_DNA"/>
</dbReference>
<evidence type="ECO:0000313" key="2">
    <source>
        <dbReference type="EMBL" id="MBK1788203.1"/>
    </source>
</evidence>
<keyword evidence="3" id="KW-1185">Reference proteome</keyword>
<accession>A0A934V8W1</accession>
<evidence type="ECO:0000313" key="3">
    <source>
        <dbReference type="Proteomes" id="UP000635245"/>
    </source>
</evidence>
<proteinExistence type="predicted"/>
<dbReference type="RefSeq" id="WP_200323801.1">
    <property type="nucleotide sequence ID" value="NZ_JAENJH010000009.1"/>
</dbReference>
<dbReference type="Pfam" id="PF20138">
    <property type="entry name" value="DUF6528"/>
    <property type="match status" value="1"/>
</dbReference>
<dbReference type="InterPro" id="IPR045383">
    <property type="entry name" value="DUF6528"/>
</dbReference>
<evidence type="ECO:0000256" key="1">
    <source>
        <dbReference type="SAM" id="SignalP"/>
    </source>
</evidence>
<name>A0A934V8W1_9PSEU</name>
<dbReference type="Proteomes" id="UP000635245">
    <property type="component" value="Unassembled WGS sequence"/>
</dbReference>
<keyword evidence="1" id="KW-0732">Signal</keyword>
<feature type="chain" id="PRO_5037141740" description="WD40 repeat domain-containing protein" evidence="1">
    <location>
        <begin position="28"/>
        <end position="321"/>
    </location>
</feature>
<dbReference type="SUPFAM" id="SSF101898">
    <property type="entry name" value="NHL repeat"/>
    <property type="match status" value="1"/>
</dbReference>
<sequence length="321" mass="34729">MRRLWKASLVPVLAALAVAAPLPAASAAPEHGRPSGSIVLTEQASKRILVLPADQDAWTAREFSWSWAPGDDNGLGDLADAWTNPDEAKLSERDGRRYLLTTASGGFAAVVPYPQGTGAYWAADVDGANNPHSIELLPDGNVAVAASTGGWLRVYTASQGSRSTHYAEYPLEGGHGAVWDERRGVLWALGTHDLVALRVGGTPAEPELTAERVVPLPSTGGHDLQPVPGRPHQLWVTTESEVLLFDKARGTFSRNYPGAGAISREHVKSVTTHPRTGQVLTVAPQEDHLCTWCGDTVRLDRPHDELTLRGAWIYKARWWHD</sequence>
<gene>
    <name evidence="2" type="ORF">JHE00_28065</name>
</gene>